<evidence type="ECO:0000256" key="1">
    <source>
        <dbReference type="ARBA" id="ARBA00022517"/>
    </source>
</evidence>
<dbReference type="PANTHER" id="PTHR33515:SF1">
    <property type="entry name" value="RIBOSOME-BINDING FACTOR A, CHLOROPLASTIC-RELATED"/>
    <property type="match status" value="1"/>
</dbReference>
<comment type="caution">
    <text evidence="3">The sequence shown here is derived from an EMBL/GenBank/DDBJ whole genome shotgun (WGS) entry which is preliminary data.</text>
</comment>
<organism evidence="3 4">
    <name type="scientific">Candidatus Wildermuthbacteria bacterium RIFCSPLOWO2_01_FULL_48_29</name>
    <dbReference type="NCBI Taxonomy" id="1802462"/>
    <lineage>
        <taxon>Bacteria</taxon>
        <taxon>Candidatus Wildermuthiibacteriota</taxon>
    </lineage>
</organism>
<dbReference type="PANTHER" id="PTHR33515">
    <property type="entry name" value="RIBOSOME-BINDING FACTOR A, CHLOROPLASTIC-RELATED"/>
    <property type="match status" value="1"/>
</dbReference>
<evidence type="ECO:0000256" key="2">
    <source>
        <dbReference type="HAMAP-Rule" id="MF_00003"/>
    </source>
</evidence>
<proteinExistence type="inferred from homology"/>
<comment type="similarity">
    <text evidence="2">Belongs to the RbfA family.</text>
</comment>
<evidence type="ECO:0000313" key="3">
    <source>
        <dbReference type="EMBL" id="OHA73822.1"/>
    </source>
</evidence>
<dbReference type="GO" id="GO:0030490">
    <property type="term" value="P:maturation of SSU-rRNA"/>
    <property type="evidence" value="ECO:0007669"/>
    <property type="project" value="UniProtKB-UniRule"/>
</dbReference>
<dbReference type="Pfam" id="PF02033">
    <property type="entry name" value="RBFA"/>
    <property type="match status" value="1"/>
</dbReference>
<dbReference type="Proteomes" id="UP000178421">
    <property type="component" value="Unassembled WGS sequence"/>
</dbReference>
<dbReference type="Gene3D" id="3.30.300.20">
    <property type="match status" value="1"/>
</dbReference>
<dbReference type="SUPFAM" id="SSF89919">
    <property type="entry name" value="Ribosome-binding factor A, RbfA"/>
    <property type="match status" value="1"/>
</dbReference>
<protein>
    <recommendedName>
        <fullName evidence="2">Ribosome-binding factor A</fullName>
    </recommendedName>
</protein>
<dbReference type="GO" id="GO:0043024">
    <property type="term" value="F:ribosomal small subunit binding"/>
    <property type="evidence" value="ECO:0007669"/>
    <property type="project" value="TreeGrafter"/>
</dbReference>
<dbReference type="HAMAP" id="MF_00003">
    <property type="entry name" value="RbfA"/>
    <property type="match status" value="1"/>
</dbReference>
<dbReference type="InterPro" id="IPR000238">
    <property type="entry name" value="RbfA"/>
</dbReference>
<gene>
    <name evidence="2" type="primary">rbfA</name>
    <name evidence="3" type="ORF">A2940_01380</name>
</gene>
<accession>A0A1G2RNG9</accession>
<comment type="subcellular location">
    <subcellularLocation>
        <location evidence="2">Cytoplasm</location>
    </subcellularLocation>
</comment>
<dbReference type="InterPro" id="IPR015946">
    <property type="entry name" value="KH_dom-like_a/b"/>
</dbReference>
<sequence length="113" mass="13011">MKNRIDQVNKLIRQELGQIILREVDMPEGVVVTLTRVAASGNLQQAKVYISVVPDKNTSEVLKSLRQDIYSIQQMLNSRLKMRPVPRIRWVAETATAEAQKIEELLDQIKKER</sequence>
<keyword evidence="1 2" id="KW-0690">Ribosome biogenesis</keyword>
<dbReference type="GO" id="GO:0005829">
    <property type="term" value="C:cytosol"/>
    <property type="evidence" value="ECO:0007669"/>
    <property type="project" value="TreeGrafter"/>
</dbReference>
<dbReference type="NCBIfam" id="TIGR00082">
    <property type="entry name" value="rbfA"/>
    <property type="match status" value="1"/>
</dbReference>
<reference evidence="3 4" key="1">
    <citation type="journal article" date="2016" name="Nat. Commun.">
        <title>Thousands of microbial genomes shed light on interconnected biogeochemical processes in an aquifer system.</title>
        <authorList>
            <person name="Anantharaman K."/>
            <person name="Brown C.T."/>
            <person name="Hug L.A."/>
            <person name="Sharon I."/>
            <person name="Castelle C.J."/>
            <person name="Probst A.J."/>
            <person name="Thomas B.C."/>
            <person name="Singh A."/>
            <person name="Wilkins M.J."/>
            <person name="Karaoz U."/>
            <person name="Brodie E.L."/>
            <person name="Williams K.H."/>
            <person name="Hubbard S.S."/>
            <person name="Banfield J.F."/>
        </authorList>
    </citation>
    <scope>NUCLEOTIDE SEQUENCE [LARGE SCALE GENOMIC DNA]</scope>
</reference>
<dbReference type="InterPro" id="IPR023799">
    <property type="entry name" value="RbfA_dom_sf"/>
</dbReference>
<keyword evidence="2" id="KW-0963">Cytoplasm</keyword>
<comment type="subunit">
    <text evidence="2">Monomer. Binds 30S ribosomal subunits, but not 50S ribosomal subunits or 70S ribosomes.</text>
</comment>
<comment type="function">
    <text evidence="2">One of several proteins that assist in the late maturation steps of the functional core of the 30S ribosomal subunit. Associates with free 30S ribosomal subunits (but not with 30S subunits that are part of 70S ribosomes or polysomes). Required for efficient processing of 16S rRNA. May interact with the 5'-terminal helix region of 16S rRNA.</text>
</comment>
<dbReference type="EMBL" id="MHUH01000013">
    <property type="protein sequence ID" value="OHA73822.1"/>
    <property type="molecule type" value="Genomic_DNA"/>
</dbReference>
<name>A0A1G2RNG9_9BACT</name>
<dbReference type="AlphaFoldDB" id="A0A1G2RNG9"/>
<evidence type="ECO:0000313" key="4">
    <source>
        <dbReference type="Proteomes" id="UP000178421"/>
    </source>
</evidence>